<evidence type="ECO:0000313" key="1">
    <source>
        <dbReference type="EMBL" id="GAA4785657.1"/>
    </source>
</evidence>
<dbReference type="Gene3D" id="1.25.40.290">
    <property type="entry name" value="ARM repeat domains"/>
    <property type="match status" value="1"/>
</dbReference>
<dbReference type="SUPFAM" id="SSF48371">
    <property type="entry name" value="ARM repeat"/>
    <property type="match status" value="1"/>
</dbReference>
<gene>
    <name evidence="1" type="ORF">GCM10023329_40390</name>
</gene>
<organism evidence="1 2">
    <name type="scientific">Streptomyces sanyensis</name>
    <dbReference type="NCBI Taxonomy" id="568869"/>
    <lineage>
        <taxon>Bacteria</taxon>
        <taxon>Bacillati</taxon>
        <taxon>Actinomycetota</taxon>
        <taxon>Actinomycetes</taxon>
        <taxon>Kitasatosporales</taxon>
        <taxon>Streptomycetaceae</taxon>
        <taxon>Streptomyces</taxon>
    </lineage>
</organism>
<dbReference type="EMBL" id="BAABJV010000011">
    <property type="protein sequence ID" value="GAA4785657.1"/>
    <property type="molecule type" value="Genomic_DNA"/>
</dbReference>
<name>A0ABP9ASJ7_9ACTN</name>
<dbReference type="InterPro" id="IPR016024">
    <property type="entry name" value="ARM-type_fold"/>
</dbReference>
<evidence type="ECO:0000313" key="2">
    <source>
        <dbReference type="Proteomes" id="UP001501147"/>
    </source>
</evidence>
<protein>
    <submittedName>
        <fullName evidence="1">DNA alkylation repair protein</fullName>
    </submittedName>
</protein>
<sequence length="371" mass="39369">MPTAAELLDARTAARLAAELAAAGAPTTTCVSACGPRLHGLGFTARVQALKAAVLADLPDRYPGFAAVVRRALGQPGFTGWMTFPVGEAVAERALTDGVFEDALGLLAELTPLLTSETAVRPFLRHDLHRALRTMLPWTTHADPHVRRLASEGTRPRLPWSARLTALVADPAPALAILDALHRDESAYVRRSVANHLNDISRDHPGIAAASAARWLEGGGTAAEGVARHGLRTLVKAGDPAALAVLGYAPEAAVDVTGPEVADPIVPFGGHLEFGCTVVSTGASAARLVIDYVLHHRRANGTLSPKVFKLTTRTLAPGERWSGTRRHPFRPLSTRRYHPGLHRVEIQVNGRRYGGAEFLLTGPTGPGANRA</sequence>
<dbReference type="RefSeq" id="WP_345614817.1">
    <property type="nucleotide sequence ID" value="NZ_BAABJV010000011.1"/>
</dbReference>
<comment type="caution">
    <text evidence="1">The sequence shown here is derived from an EMBL/GenBank/DDBJ whole genome shotgun (WGS) entry which is preliminary data.</text>
</comment>
<reference evidence="2" key="1">
    <citation type="journal article" date="2019" name="Int. J. Syst. Evol. Microbiol.">
        <title>The Global Catalogue of Microorganisms (GCM) 10K type strain sequencing project: providing services to taxonomists for standard genome sequencing and annotation.</title>
        <authorList>
            <consortium name="The Broad Institute Genomics Platform"/>
            <consortium name="The Broad Institute Genome Sequencing Center for Infectious Disease"/>
            <person name="Wu L."/>
            <person name="Ma J."/>
        </authorList>
    </citation>
    <scope>NUCLEOTIDE SEQUENCE [LARGE SCALE GENOMIC DNA]</scope>
    <source>
        <strain evidence="2">JCM 18324</strain>
    </source>
</reference>
<accession>A0ABP9ASJ7</accession>
<proteinExistence type="predicted"/>
<dbReference type="Proteomes" id="UP001501147">
    <property type="component" value="Unassembled WGS sequence"/>
</dbReference>
<keyword evidence="2" id="KW-1185">Reference proteome</keyword>